<organism evidence="5 6">
    <name type="scientific">Bacillus benzoevorans</name>
    <dbReference type="NCBI Taxonomy" id="1456"/>
    <lineage>
        <taxon>Bacteria</taxon>
        <taxon>Bacillati</taxon>
        <taxon>Bacillota</taxon>
        <taxon>Bacilli</taxon>
        <taxon>Bacillales</taxon>
        <taxon>Bacillaceae</taxon>
        <taxon>Bacillus</taxon>
    </lineage>
</organism>
<evidence type="ECO:0000256" key="1">
    <source>
        <dbReference type="ARBA" id="ARBA00005656"/>
    </source>
</evidence>
<accession>A0A7X0LU64</accession>
<evidence type="ECO:0000313" key="6">
    <source>
        <dbReference type="Proteomes" id="UP000531594"/>
    </source>
</evidence>
<dbReference type="SUPFAM" id="SSF53659">
    <property type="entry name" value="Isocitrate/Isopropylmalate dehydrogenase-like"/>
    <property type="match status" value="1"/>
</dbReference>
<dbReference type="EC" id="2.3.1.19" evidence="5"/>
<dbReference type="AlphaFoldDB" id="A0A7X0LU64"/>
<evidence type="ECO:0000259" key="4">
    <source>
        <dbReference type="Pfam" id="PF01515"/>
    </source>
</evidence>
<keyword evidence="3 5" id="KW-0012">Acyltransferase</keyword>
<dbReference type="PANTHER" id="PTHR43356:SF2">
    <property type="entry name" value="PHOSPHATE ACETYLTRANSFERASE"/>
    <property type="match status" value="1"/>
</dbReference>
<dbReference type="PIRSF" id="PIRSF000428">
    <property type="entry name" value="P_Ac_trans"/>
    <property type="match status" value="1"/>
</dbReference>
<dbReference type="InterPro" id="IPR002505">
    <property type="entry name" value="PTA_PTB"/>
</dbReference>
<dbReference type="NCBIfam" id="NF006045">
    <property type="entry name" value="PRK08190.1"/>
    <property type="match status" value="1"/>
</dbReference>
<evidence type="ECO:0000256" key="3">
    <source>
        <dbReference type="ARBA" id="ARBA00023315"/>
    </source>
</evidence>
<feature type="domain" description="Phosphate acetyl/butaryl transferase" evidence="4">
    <location>
        <begin position="84"/>
        <end position="299"/>
    </location>
</feature>
<sequence>MMHEQMIRTMDELRAKSFYENKQIIAVAAAEDEYVLHAVKAAVEEKISEFVLVGNEKIMKEKAESIALDLSNIPIVDEKEPHQAAEKAVSLIRESKAHILMKGTLSSAELLKAVLHKKEGLRTGNILSMAGVFELPAYHKLLILTDPAVNLVQDLTHKISMLKNGIEISQALGILRPKAAPLCAIEKVNPAMQATMDAQILCEMAEKGEIEDIILEGPMSLDVAISAEAAKQKGMVSQISGDVDILLTPNIEAGNILYKTLIHLAKGRNAGIVLGASVPIIMTSRSDSADAKMNSIALALLISDCRKKAGWD</sequence>
<dbReference type="InterPro" id="IPR012147">
    <property type="entry name" value="P_Ac_Bu_trans"/>
</dbReference>
<dbReference type="RefSeq" id="WP_184523097.1">
    <property type="nucleotide sequence ID" value="NZ_JACHGK010000002.1"/>
</dbReference>
<evidence type="ECO:0000313" key="5">
    <source>
        <dbReference type="EMBL" id="MBB6444223.1"/>
    </source>
</evidence>
<protein>
    <submittedName>
        <fullName evidence="5">Phosphate butyryltransferase</fullName>
        <ecNumber evidence="5">2.3.1.19</ecNumber>
    </submittedName>
</protein>
<dbReference type="PANTHER" id="PTHR43356">
    <property type="entry name" value="PHOSPHATE ACETYLTRANSFERASE"/>
    <property type="match status" value="1"/>
</dbReference>
<dbReference type="Proteomes" id="UP000531594">
    <property type="component" value="Unassembled WGS sequence"/>
</dbReference>
<keyword evidence="6" id="KW-1185">Reference proteome</keyword>
<dbReference type="Pfam" id="PF01515">
    <property type="entry name" value="PTA_PTB"/>
    <property type="match status" value="1"/>
</dbReference>
<dbReference type="GO" id="GO:0050182">
    <property type="term" value="F:phosphate butyryltransferase activity"/>
    <property type="evidence" value="ECO:0007669"/>
    <property type="project" value="UniProtKB-EC"/>
</dbReference>
<comment type="similarity">
    <text evidence="1">Belongs to the phosphate acetyltransferase and butyryltransferase family.</text>
</comment>
<gene>
    <name evidence="5" type="ORF">HNR53_000831</name>
</gene>
<name>A0A7X0LU64_9BACI</name>
<comment type="caution">
    <text evidence="5">The sequence shown here is derived from an EMBL/GenBank/DDBJ whole genome shotgun (WGS) entry which is preliminary data.</text>
</comment>
<reference evidence="5 6" key="1">
    <citation type="submission" date="2020-08" db="EMBL/GenBank/DDBJ databases">
        <title>Genomic Encyclopedia of Type Strains, Phase IV (KMG-IV): sequencing the most valuable type-strain genomes for metagenomic binning, comparative biology and taxonomic classification.</title>
        <authorList>
            <person name="Goeker M."/>
        </authorList>
    </citation>
    <scope>NUCLEOTIDE SEQUENCE [LARGE SCALE GENOMIC DNA]</scope>
    <source>
        <strain evidence="5 6">DSM 5391</strain>
    </source>
</reference>
<evidence type="ECO:0000256" key="2">
    <source>
        <dbReference type="ARBA" id="ARBA00022679"/>
    </source>
</evidence>
<proteinExistence type="inferred from homology"/>
<dbReference type="Gene3D" id="3.40.718.10">
    <property type="entry name" value="Isopropylmalate Dehydrogenase"/>
    <property type="match status" value="1"/>
</dbReference>
<keyword evidence="2 5" id="KW-0808">Transferase</keyword>
<dbReference type="EMBL" id="JACHGK010000002">
    <property type="protein sequence ID" value="MBB6444223.1"/>
    <property type="molecule type" value="Genomic_DNA"/>
</dbReference>
<dbReference type="InterPro" id="IPR050500">
    <property type="entry name" value="Phos_Acetyltrans/Butyryltrans"/>
</dbReference>